<dbReference type="PROSITE" id="PS50943">
    <property type="entry name" value="HTH_CROC1"/>
    <property type="match status" value="1"/>
</dbReference>
<feature type="domain" description="HTH cro/C1-type" evidence="1">
    <location>
        <begin position="7"/>
        <end position="62"/>
    </location>
</feature>
<protein>
    <submittedName>
        <fullName evidence="2">Helix-turn-helix transcriptional regulator</fullName>
    </submittedName>
</protein>
<dbReference type="Pfam" id="PF13560">
    <property type="entry name" value="HTH_31"/>
    <property type="match status" value="1"/>
</dbReference>
<dbReference type="GO" id="GO:0003677">
    <property type="term" value="F:DNA binding"/>
    <property type="evidence" value="ECO:0007669"/>
    <property type="project" value="InterPro"/>
</dbReference>
<sequence>MAFGDVVRARRTELAIGLNDLAERMGISPGYWSRIERNLDRPPSDEVVQRAAAILGIPLDALFVEAERLPPDMRKDMGRVVLAYRRLRSMRAG</sequence>
<dbReference type="RefSeq" id="WP_211861083.1">
    <property type="nucleotide sequence ID" value="NZ_JAAEDM010000010.1"/>
</dbReference>
<dbReference type="Gene3D" id="1.10.260.40">
    <property type="entry name" value="lambda repressor-like DNA-binding domains"/>
    <property type="match status" value="1"/>
</dbReference>
<organism evidence="2 3">
    <name type="scientific">Neoroseomonas soli</name>
    <dbReference type="NCBI Taxonomy" id="1081025"/>
    <lineage>
        <taxon>Bacteria</taxon>
        <taxon>Pseudomonadati</taxon>
        <taxon>Pseudomonadota</taxon>
        <taxon>Alphaproteobacteria</taxon>
        <taxon>Acetobacterales</taxon>
        <taxon>Acetobacteraceae</taxon>
        <taxon>Neoroseomonas</taxon>
    </lineage>
</organism>
<dbReference type="InterPro" id="IPR010982">
    <property type="entry name" value="Lambda_DNA-bd_dom_sf"/>
</dbReference>
<accession>A0A9X9WU78</accession>
<reference evidence="2" key="2">
    <citation type="journal article" date="2021" name="Syst. Appl. Microbiol.">
        <title>Roseomonas hellenica sp. nov., isolated from roots of wild-growing Alkanna tinctoria.</title>
        <authorList>
            <person name="Rat A."/>
            <person name="Naranjo H.D."/>
            <person name="Lebbe L."/>
            <person name="Cnockaert M."/>
            <person name="Krigas N."/>
            <person name="Grigoriadou K."/>
            <person name="Maloupa E."/>
            <person name="Willems A."/>
        </authorList>
    </citation>
    <scope>NUCLEOTIDE SEQUENCE</scope>
    <source>
        <strain evidence="2">LMG 31231</strain>
    </source>
</reference>
<dbReference type="CDD" id="cd00093">
    <property type="entry name" value="HTH_XRE"/>
    <property type="match status" value="1"/>
</dbReference>
<name>A0A9X9WU78_9PROT</name>
<dbReference type="Proteomes" id="UP001138751">
    <property type="component" value="Unassembled WGS sequence"/>
</dbReference>
<evidence type="ECO:0000313" key="2">
    <source>
        <dbReference type="EMBL" id="MBR0670707.1"/>
    </source>
</evidence>
<dbReference type="SUPFAM" id="SSF47413">
    <property type="entry name" value="lambda repressor-like DNA-binding domains"/>
    <property type="match status" value="1"/>
</dbReference>
<dbReference type="EMBL" id="JAAEDM010000010">
    <property type="protein sequence ID" value="MBR0670707.1"/>
    <property type="molecule type" value="Genomic_DNA"/>
</dbReference>
<keyword evidence="3" id="KW-1185">Reference proteome</keyword>
<evidence type="ECO:0000313" key="3">
    <source>
        <dbReference type="Proteomes" id="UP001138751"/>
    </source>
</evidence>
<comment type="caution">
    <text evidence="2">The sequence shown here is derived from an EMBL/GenBank/DDBJ whole genome shotgun (WGS) entry which is preliminary data.</text>
</comment>
<dbReference type="SMART" id="SM00530">
    <property type="entry name" value="HTH_XRE"/>
    <property type="match status" value="1"/>
</dbReference>
<gene>
    <name evidence="2" type="ORF">GXW76_05955</name>
</gene>
<proteinExistence type="predicted"/>
<dbReference type="AlphaFoldDB" id="A0A9X9WU78"/>
<dbReference type="InterPro" id="IPR001387">
    <property type="entry name" value="Cro/C1-type_HTH"/>
</dbReference>
<reference evidence="2" key="1">
    <citation type="submission" date="2020-01" db="EMBL/GenBank/DDBJ databases">
        <authorList>
            <person name="Rat A."/>
        </authorList>
    </citation>
    <scope>NUCLEOTIDE SEQUENCE</scope>
    <source>
        <strain evidence="2">LMG 31231</strain>
    </source>
</reference>
<evidence type="ECO:0000259" key="1">
    <source>
        <dbReference type="PROSITE" id="PS50943"/>
    </source>
</evidence>